<dbReference type="CDD" id="cd00067">
    <property type="entry name" value="GAL4"/>
    <property type="match status" value="1"/>
</dbReference>
<dbReference type="GO" id="GO:0045944">
    <property type="term" value="P:positive regulation of transcription by RNA polymerase II"/>
    <property type="evidence" value="ECO:0007669"/>
    <property type="project" value="TreeGrafter"/>
</dbReference>
<dbReference type="OrthoDB" id="5229455at2759"/>
<feature type="compositionally biased region" description="Polar residues" evidence="3">
    <location>
        <begin position="151"/>
        <end position="169"/>
    </location>
</feature>
<dbReference type="Proteomes" id="UP000800092">
    <property type="component" value="Unassembled WGS sequence"/>
</dbReference>
<feature type="region of interest" description="Disordered" evidence="3">
    <location>
        <begin position="1"/>
        <end position="20"/>
    </location>
</feature>
<dbReference type="EMBL" id="ML991773">
    <property type="protein sequence ID" value="KAF2239310.1"/>
    <property type="molecule type" value="Genomic_DNA"/>
</dbReference>
<sequence length="866" mass="95063">MPRPKKANAPEPKRRSRNGCWPCKSRKVKCGEEKPRCLNCERQGEACDYSIRLNWGGRSKNKDEDKLTQVPGVGVITGFQQAQFITTAPKQRKTSVSSADSQHALPSNQQVGYGPPLSGPMQAMGSAGVIDPHLVNICENHGGGRILPNEAPTSDPQSRLPFPNTTSISGGVLPIAPDGRTNGQLSRSSSDYPSPSTPATEGTIMTDTAGSNQPVPGNGPMLPPLRGAPSNATPTHVFKGNGDIGLSAEHRSKRMKMSTGNDVFPQHQGPSSTKYEAESSASVLSSDMQSPGQSMLTPYSPYGSLVGTPLTPGSSTASDDNGLKLGSRNNSYQGPPDFRRLSVNSLLSGPPGTGDNLVNLNNLTSQGPFTDDPDGFTTYGFDEGHPDMDIPHNDDKSALGLRSPTTSSRSRSFPSLHSNDEEAGTTESSNPPPKQVAFARRGYYAQPVPIRIPRSLEPLPPQLVDNQMNLLYFYHFLNHTARILVPHDCQANPFRNILPPMAIKNPNLLNLLLAYSASHRARLLGHREPTTRIAFWVQDVFKNLRHGLDDHSEEAINANLATAIMLASLEIMSPNCFDVHITWLVHLGIARSLILARGGPRHIHRKDTETFFLSRWYAYIDITGALSGRKNNIPLEAKTWSYDYELPGDDQQIDCLMGFTFRVMGLLAHVAELSRKCDNDRIDENGEIKSDWIPSFEIVAAAEKLERELNKGRECVISECKHGAPPLPLRATNLEVEVRDERDPEQDSLEAQATNEAFHLCGLIHLYRRVLGRPRADPVVQAGVSGIVSALYKVRRGSSAEASLLLPTFSAGCDALDEDHRHKILERVRSVEGFGMTHWHRARKIMQQSWETGRPWFTLVDGEYFG</sequence>
<dbReference type="Pfam" id="PF11951">
    <property type="entry name" value="Fungal_trans_2"/>
    <property type="match status" value="1"/>
</dbReference>
<accession>A0A6A6HPA7</accession>
<dbReference type="GO" id="GO:0000981">
    <property type="term" value="F:DNA-binding transcription factor activity, RNA polymerase II-specific"/>
    <property type="evidence" value="ECO:0007669"/>
    <property type="project" value="InterPro"/>
</dbReference>
<dbReference type="PRINTS" id="PR00755">
    <property type="entry name" value="AFLATOXINBRP"/>
</dbReference>
<organism evidence="5 6">
    <name type="scientific">Viridothelium virens</name>
    <name type="common">Speckled blister lichen</name>
    <name type="synonym">Trypethelium virens</name>
    <dbReference type="NCBI Taxonomy" id="1048519"/>
    <lineage>
        <taxon>Eukaryota</taxon>
        <taxon>Fungi</taxon>
        <taxon>Dikarya</taxon>
        <taxon>Ascomycota</taxon>
        <taxon>Pezizomycotina</taxon>
        <taxon>Dothideomycetes</taxon>
        <taxon>Dothideomycetes incertae sedis</taxon>
        <taxon>Trypetheliales</taxon>
        <taxon>Trypetheliaceae</taxon>
        <taxon>Viridothelium</taxon>
    </lineage>
</organism>
<evidence type="ECO:0000256" key="1">
    <source>
        <dbReference type="ARBA" id="ARBA00004123"/>
    </source>
</evidence>
<dbReference type="InterPro" id="IPR036864">
    <property type="entry name" value="Zn2-C6_fun-type_DNA-bd_sf"/>
</dbReference>
<dbReference type="GO" id="GO:0008270">
    <property type="term" value="F:zinc ion binding"/>
    <property type="evidence" value="ECO:0007669"/>
    <property type="project" value="InterPro"/>
</dbReference>
<gene>
    <name evidence="5" type="ORF">EV356DRAFT_523944</name>
</gene>
<dbReference type="InterPro" id="IPR001138">
    <property type="entry name" value="Zn2Cys6_DnaBD"/>
</dbReference>
<evidence type="ECO:0000259" key="4">
    <source>
        <dbReference type="PROSITE" id="PS50048"/>
    </source>
</evidence>
<dbReference type="AlphaFoldDB" id="A0A6A6HPA7"/>
<feature type="domain" description="Zn(2)-C6 fungal-type" evidence="4">
    <location>
        <begin position="19"/>
        <end position="49"/>
    </location>
</feature>
<feature type="region of interest" description="Disordered" evidence="3">
    <location>
        <begin position="260"/>
        <end position="435"/>
    </location>
</feature>
<feature type="compositionally biased region" description="Polar residues" evidence="3">
    <location>
        <begin position="356"/>
        <end position="368"/>
    </location>
</feature>
<evidence type="ECO:0000256" key="2">
    <source>
        <dbReference type="ARBA" id="ARBA00023242"/>
    </source>
</evidence>
<dbReference type="PROSITE" id="PS00463">
    <property type="entry name" value="ZN2_CY6_FUNGAL_1"/>
    <property type="match status" value="1"/>
</dbReference>
<reference evidence="5" key="1">
    <citation type="journal article" date="2020" name="Stud. Mycol.">
        <title>101 Dothideomycetes genomes: a test case for predicting lifestyles and emergence of pathogens.</title>
        <authorList>
            <person name="Haridas S."/>
            <person name="Albert R."/>
            <person name="Binder M."/>
            <person name="Bloem J."/>
            <person name="Labutti K."/>
            <person name="Salamov A."/>
            <person name="Andreopoulos B."/>
            <person name="Baker S."/>
            <person name="Barry K."/>
            <person name="Bills G."/>
            <person name="Bluhm B."/>
            <person name="Cannon C."/>
            <person name="Castanera R."/>
            <person name="Culley D."/>
            <person name="Daum C."/>
            <person name="Ezra D."/>
            <person name="Gonzalez J."/>
            <person name="Henrissat B."/>
            <person name="Kuo A."/>
            <person name="Liang C."/>
            <person name="Lipzen A."/>
            <person name="Lutzoni F."/>
            <person name="Magnuson J."/>
            <person name="Mondo S."/>
            <person name="Nolan M."/>
            <person name="Ohm R."/>
            <person name="Pangilinan J."/>
            <person name="Park H.-J."/>
            <person name="Ramirez L."/>
            <person name="Alfaro M."/>
            <person name="Sun H."/>
            <person name="Tritt A."/>
            <person name="Yoshinaga Y."/>
            <person name="Zwiers L.-H."/>
            <person name="Turgeon B."/>
            <person name="Goodwin S."/>
            <person name="Spatafora J."/>
            <person name="Crous P."/>
            <person name="Grigoriev I."/>
        </authorList>
    </citation>
    <scope>NUCLEOTIDE SEQUENCE</scope>
    <source>
        <strain evidence="5">Tuck. ex Michener</strain>
    </source>
</reference>
<protein>
    <recommendedName>
        <fullName evidence="4">Zn(2)-C6 fungal-type domain-containing protein</fullName>
    </recommendedName>
</protein>
<dbReference type="PROSITE" id="PS50048">
    <property type="entry name" value="ZN2_CY6_FUNGAL_2"/>
    <property type="match status" value="1"/>
</dbReference>
<evidence type="ECO:0000313" key="6">
    <source>
        <dbReference type="Proteomes" id="UP000800092"/>
    </source>
</evidence>
<feature type="compositionally biased region" description="Polar residues" evidence="3">
    <location>
        <begin position="90"/>
        <end position="111"/>
    </location>
</feature>
<name>A0A6A6HPA7_VIRVR</name>
<dbReference type="Gene3D" id="4.10.240.10">
    <property type="entry name" value="Zn(2)-C6 fungal-type DNA-binding domain"/>
    <property type="match status" value="1"/>
</dbReference>
<keyword evidence="2" id="KW-0539">Nucleus</keyword>
<feature type="compositionally biased region" description="Low complexity" evidence="3">
    <location>
        <begin position="186"/>
        <end position="198"/>
    </location>
</feature>
<dbReference type="GO" id="GO:0000976">
    <property type="term" value="F:transcription cis-regulatory region binding"/>
    <property type="evidence" value="ECO:0007669"/>
    <property type="project" value="TreeGrafter"/>
</dbReference>
<comment type="subcellular location">
    <subcellularLocation>
        <location evidence="1">Nucleus</location>
    </subcellularLocation>
</comment>
<dbReference type="Pfam" id="PF00172">
    <property type="entry name" value="Zn_clus"/>
    <property type="match status" value="1"/>
</dbReference>
<dbReference type="InterPro" id="IPR021858">
    <property type="entry name" value="Fun_TF"/>
</dbReference>
<dbReference type="GO" id="GO:0005634">
    <property type="term" value="C:nucleus"/>
    <property type="evidence" value="ECO:0007669"/>
    <property type="project" value="UniProtKB-SubCell"/>
</dbReference>
<dbReference type="PANTHER" id="PTHR37534">
    <property type="entry name" value="TRANSCRIPTIONAL ACTIVATOR PROTEIN UGA3"/>
    <property type="match status" value="1"/>
</dbReference>
<evidence type="ECO:0000256" key="3">
    <source>
        <dbReference type="SAM" id="MobiDB-lite"/>
    </source>
</evidence>
<dbReference type="PANTHER" id="PTHR37534:SF43">
    <property type="entry name" value="FINGER DOMAIN PROTEIN, PUTATIVE (AFU_ORTHOLOGUE AFUA_1G01850)-RELATED"/>
    <property type="match status" value="1"/>
</dbReference>
<dbReference type="SUPFAM" id="SSF57701">
    <property type="entry name" value="Zn2/Cys6 DNA-binding domain"/>
    <property type="match status" value="1"/>
</dbReference>
<evidence type="ECO:0000313" key="5">
    <source>
        <dbReference type="EMBL" id="KAF2239310.1"/>
    </source>
</evidence>
<feature type="compositionally biased region" description="Basic and acidic residues" evidence="3">
    <location>
        <begin position="382"/>
        <end position="397"/>
    </location>
</feature>
<feature type="compositionally biased region" description="Polar residues" evidence="3">
    <location>
        <begin position="199"/>
        <end position="211"/>
    </location>
</feature>
<feature type="compositionally biased region" description="Low complexity" evidence="3">
    <location>
        <begin position="402"/>
        <end position="415"/>
    </location>
</feature>
<dbReference type="SMART" id="SM00066">
    <property type="entry name" value="GAL4"/>
    <property type="match status" value="1"/>
</dbReference>
<feature type="compositionally biased region" description="Polar residues" evidence="3">
    <location>
        <begin position="268"/>
        <end position="297"/>
    </location>
</feature>
<proteinExistence type="predicted"/>
<feature type="region of interest" description="Disordered" evidence="3">
    <location>
        <begin position="90"/>
        <end position="113"/>
    </location>
</feature>
<keyword evidence="6" id="KW-1185">Reference proteome</keyword>
<feature type="region of interest" description="Disordered" evidence="3">
    <location>
        <begin position="145"/>
        <end position="211"/>
    </location>
</feature>